<dbReference type="EMBL" id="LT669839">
    <property type="protein sequence ID" value="SHD77676.1"/>
    <property type="molecule type" value="Genomic_DNA"/>
</dbReference>
<gene>
    <name evidence="1" type="ORF">CUESP1_2322</name>
</gene>
<evidence type="ECO:0000313" key="2">
    <source>
        <dbReference type="Proteomes" id="UP000245423"/>
    </source>
</evidence>
<protein>
    <submittedName>
        <fullName evidence="1">Uncharacterized protein</fullName>
    </submittedName>
</protein>
<dbReference type="AlphaFoldDB" id="A0A1M4PQB2"/>
<proteinExistence type="predicted"/>
<evidence type="ECO:0000313" key="1">
    <source>
        <dbReference type="EMBL" id="SHD77676.1"/>
    </source>
</evidence>
<organism evidence="1 2">
    <name type="scientific">[Clostridium] ultunense Esp</name>
    <dbReference type="NCBI Taxonomy" id="1288971"/>
    <lineage>
        <taxon>Bacteria</taxon>
        <taxon>Bacillati</taxon>
        <taxon>Bacillota</taxon>
        <taxon>Tissierellia</taxon>
        <taxon>Tissierellales</taxon>
        <taxon>Tepidimicrobiaceae</taxon>
        <taxon>Schnuerera</taxon>
    </lineage>
</organism>
<sequence>MLKTDNGYEGLYNGGILIASLMHRLTTTPDLLKEIQKDHKEYREKNKGIL</sequence>
<accession>A0A1M4PQB2</accession>
<dbReference type="Proteomes" id="UP000245423">
    <property type="component" value="Chromosome 1"/>
</dbReference>
<keyword evidence="2" id="KW-1185">Reference proteome</keyword>
<name>A0A1M4PQB2_9FIRM</name>
<reference evidence="1 2" key="1">
    <citation type="submission" date="2016-11" db="EMBL/GenBank/DDBJ databases">
        <authorList>
            <person name="Manzoor S."/>
        </authorList>
    </citation>
    <scope>NUCLEOTIDE SEQUENCE [LARGE SCALE GENOMIC DNA]</scope>
    <source>
        <strain evidence="1">Clostridium ultunense strain Esp</strain>
    </source>
</reference>